<dbReference type="Gene3D" id="3.30.465.10">
    <property type="match status" value="1"/>
</dbReference>
<reference evidence="8" key="1">
    <citation type="journal article" date="2013" name="Genome Announc.">
        <title>Draft genome sequence of the grapevine dieback fungus Eutypa lata UCR-EL1.</title>
        <authorList>
            <person name="Blanco-Ulate B."/>
            <person name="Rolshausen P.E."/>
            <person name="Cantu D."/>
        </authorList>
    </citation>
    <scope>NUCLEOTIDE SEQUENCE [LARGE SCALE GENOMIC DNA]</scope>
    <source>
        <strain evidence="8">UCR-EL1</strain>
    </source>
</reference>
<evidence type="ECO:0000256" key="4">
    <source>
        <dbReference type="ARBA" id="ARBA00022827"/>
    </source>
</evidence>
<dbReference type="HOGENOM" id="CLU_018354_0_1_1"/>
<dbReference type="GO" id="GO:0071949">
    <property type="term" value="F:FAD binding"/>
    <property type="evidence" value="ECO:0007669"/>
    <property type="project" value="InterPro"/>
</dbReference>
<proteinExistence type="inferred from homology"/>
<dbReference type="InterPro" id="IPR016167">
    <property type="entry name" value="FAD-bd_PCMH_sub1"/>
</dbReference>
<dbReference type="STRING" id="1287681.M7SML8"/>
<feature type="domain" description="FAD-binding PCMH-type" evidence="6">
    <location>
        <begin position="69"/>
        <end position="257"/>
    </location>
</feature>
<dbReference type="OMA" id="GICECVG"/>
<dbReference type="PANTHER" id="PTHR42973">
    <property type="entry name" value="BINDING OXIDOREDUCTASE, PUTATIVE (AFU_ORTHOLOGUE AFUA_1G17690)-RELATED"/>
    <property type="match status" value="1"/>
</dbReference>
<dbReference type="InterPro" id="IPR016166">
    <property type="entry name" value="FAD-bd_PCMH"/>
</dbReference>
<keyword evidence="3" id="KW-0285">Flavoprotein</keyword>
<dbReference type="Gene3D" id="3.40.462.20">
    <property type="match status" value="1"/>
</dbReference>
<evidence type="ECO:0000259" key="6">
    <source>
        <dbReference type="PROSITE" id="PS51387"/>
    </source>
</evidence>
<comment type="cofactor">
    <cofactor evidence="1">
        <name>FAD</name>
        <dbReference type="ChEBI" id="CHEBI:57692"/>
    </cofactor>
</comment>
<keyword evidence="5" id="KW-0560">Oxidoreductase</keyword>
<keyword evidence="8" id="KW-1185">Reference proteome</keyword>
<dbReference type="AlphaFoldDB" id="M7SML8"/>
<comment type="similarity">
    <text evidence="2">Belongs to the oxygen-dependent FAD-linked oxidoreductase family.</text>
</comment>
<evidence type="ECO:0000256" key="5">
    <source>
        <dbReference type="ARBA" id="ARBA00023002"/>
    </source>
</evidence>
<dbReference type="InterPro" id="IPR016169">
    <property type="entry name" value="FAD-bd_PCMH_sub2"/>
</dbReference>
<dbReference type="OrthoDB" id="9996127at2759"/>
<gene>
    <name evidence="7" type="ORF">UCREL1_5372</name>
</gene>
<dbReference type="Gene3D" id="3.30.43.10">
    <property type="entry name" value="Uridine Diphospho-n-acetylenolpyruvylglucosamine Reductase, domain 2"/>
    <property type="match status" value="1"/>
</dbReference>
<evidence type="ECO:0000313" key="8">
    <source>
        <dbReference type="Proteomes" id="UP000012174"/>
    </source>
</evidence>
<evidence type="ECO:0000256" key="3">
    <source>
        <dbReference type="ARBA" id="ARBA00022630"/>
    </source>
</evidence>
<keyword evidence="4" id="KW-0274">FAD</keyword>
<dbReference type="InterPro" id="IPR006094">
    <property type="entry name" value="Oxid_FAD_bind_N"/>
</dbReference>
<dbReference type="Proteomes" id="UP000012174">
    <property type="component" value="Unassembled WGS sequence"/>
</dbReference>
<dbReference type="PANTHER" id="PTHR42973:SF9">
    <property type="entry name" value="FAD-BINDING PCMH-TYPE DOMAIN-CONTAINING PROTEIN-RELATED"/>
    <property type="match status" value="1"/>
</dbReference>
<sequence length="518" mass="57129">MEVIAAAAAYALNNWSPQKALAKLGLASLIASNVNFTADLGPTLSTKASVVLRSDANFVDLTSRWREWHAPDIAAVVQVATEGDVQQTVRYANEHGIPFIARSGGHGATEAMASAKNAIQIDFRKLNQVKVSEDGKTATIGGGANVKEVVQTLMESGKQTGELTGIRPANIQRLTVLVTGICECVGISAPILGGGHGWLQGQYGLLADQVVSARLVLPSGDAVTVSGDSNPDLFWAIRGAGHNFGLVTEWEYRIHDIKHPEWSYETFVFSGDKLEALYDLTNEMMKNQPPEVIHWGYMLKIAEIDPDHPIIWYAMIYDGPISKAQEYAKPIHNIGPMITNAGEATIPELAAITFMSEDGASCAKGLTTHRYPIGLKSYNTAAVRKVYDEIDSTLQREPELARSVFLLEGYSTQGVQAMDEKSTAFPHRGDEVLVTSYVQYTPNATLDPIAQEFGKKLQKYLLDGSDDPERLRAYVNYANGDESLQEVYGWEEWRLEKLRDLKAEWDPENRMRYYMPIV</sequence>
<dbReference type="eggNOG" id="ENOG502SJ3M">
    <property type="taxonomic scope" value="Eukaryota"/>
</dbReference>
<name>M7SML8_EUTLA</name>
<dbReference type="GO" id="GO:0016491">
    <property type="term" value="F:oxidoreductase activity"/>
    <property type="evidence" value="ECO:0007669"/>
    <property type="project" value="UniProtKB-KW"/>
</dbReference>
<dbReference type="PROSITE" id="PS51387">
    <property type="entry name" value="FAD_PCMH"/>
    <property type="match status" value="1"/>
</dbReference>
<evidence type="ECO:0000256" key="1">
    <source>
        <dbReference type="ARBA" id="ARBA00001974"/>
    </source>
</evidence>
<dbReference type="SUPFAM" id="SSF56176">
    <property type="entry name" value="FAD-binding/transporter-associated domain-like"/>
    <property type="match status" value="1"/>
</dbReference>
<dbReference type="EMBL" id="KB706403">
    <property type="protein sequence ID" value="EMR67619.1"/>
    <property type="molecule type" value="Genomic_DNA"/>
</dbReference>
<dbReference type="Pfam" id="PF08031">
    <property type="entry name" value="BBE"/>
    <property type="match status" value="1"/>
</dbReference>
<accession>M7SML8</accession>
<evidence type="ECO:0000313" key="7">
    <source>
        <dbReference type="EMBL" id="EMR67619.1"/>
    </source>
</evidence>
<dbReference type="InterPro" id="IPR036318">
    <property type="entry name" value="FAD-bd_PCMH-like_sf"/>
</dbReference>
<protein>
    <submittedName>
        <fullName evidence="7">Putative fad-dependent oxygenase protein</fullName>
    </submittedName>
</protein>
<dbReference type="InterPro" id="IPR050416">
    <property type="entry name" value="FAD-linked_Oxidoreductase"/>
</dbReference>
<dbReference type="Pfam" id="PF01565">
    <property type="entry name" value="FAD_binding_4"/>
    <property type="match status" value="1"/>
</dbReference>
<evidence type="ECO:0000256" key="2">
    <source>
        <dbReference type="ARBA" id="ARBA00005466"/>
    </source>
</evidence>
<organism evidence="7 8">
    <name type="scientific">Eutypa lata (strain UCR-EL1)</name>
    <name type="common">Grapevine dieback disease fungus</name>
    <name type="synonym">Eutypa armeniacae</name>
    <dbReference type="NCBI Taxonomy" id="1287681"/>
    <lineage>
        <taxon>Eukaryota</taxon>
        <taxon>Fungi</taxon>
        <taxon>Dikarya</taxon>
        <taxon>Ascomycota</taxon>
        <taxon>Pezizomycotina</taxon>
        <taxon>Sordariomycetes</taxon>
        <taxon>Xylariomycetidae</taxon>
        <taxon>Xylariales</taxon>
        <taxon>Diatrypaceae</taxon>
        <taxon>Eutypa</taxon>
    </lineage>
</organism>
<dbReference type="InterPro" id="IPR012951">
    <property type="entry name" value="BBE"/>
</dbReference>
<dbReference type="KEGG" id="ela:UCREL1_5372"/>